<reference evidence="1 2" key="1">
    <citation type="submission" date="2019-03" db="EMBL/GenBank/DDBJ databases">
        <title>Genomics of glacier-inhabiting Cryobacterium strains.</title>
        <authorList>
            <person name="Liu Q."/>
            <person name="Xin Y.-H."/>
        </authorList>
    </citation>
    <scope>NUCLEOTIDE SEQUENCE [LARGE SCALE GENOMIC DNA]</scope>
    <source>
        <strain evidence="1 2">CGMCC 1.4292</strain>
    </source>
</reference>
<evidence type="ECO:0008006" key="3">
    <source>
        <dbReference type="Google" id="ProtNLM"/>
    </source>
</evidence>
<dbReference type="OrthoDB" id="5500612at2"/>
<dbReference type="CDD" id="cd10283">
    <property type="entry name" value="MnuA_DNase1-like"/>
    <property type="match status" value="1"/>
</dbReference>
<comment type="caution">
    <text evidence="1">The sequence shown here is derived from an EMBL/GenBank/DDBJ whole genome shotgun (WGS) entry which is preliminary data.</text>
</comment>
<evidence type="ECO:0000313" key="2">
    <source>
        <dbReference type="Proteomes" id="UP000298218"/>
    </source>
</evidence>
<dbReference type="AlphaFoldDB" id="A0A4Y8KQ44"/>
<dbReference type="Gene3D" id="3.60.10.10">
    <property type="entry name" value="Endonuclease/exonuclease/phosphatase"/>
    <property type="match status" value="1"/>
</dbReference>
<protein>
    <recommendedName>
        <fullName evidence="3">Endonuclease/exonuclease/phosphatase domain-containing protein</fullName>
    </recommendedName>
</protein>
<dbReference type="PANTHER" id="PTHR11371:SF31">
    <property type="entry name" value="EXTRACELLULAR NUCLEASE"/>
    <property type="match status" value="1"/>
</dbReference>
<gene>
    <name evidence="1" type="ORF">E3T53_15560</name>
</gene>
<name>A0A4Y8KQ44_9MICO</name>
<sequence>MVVETPADVATELTRLGAAVDAVVPAKRPGNLLIGSWNLRAFSGVAPTWSASATTTPQRDWRAVASIAEIVTRFDVVAVQEVRRNVAALRFLMDRLGANWRVLTSDVTEGDAGNGERLTFLYDTTRVQPSGLVGEVVLPAAVRVRATVQFARSPYAASFTRGGVEFILTTVHILWGSVSDRIPEIQAFARWMRAWADRKNDWNTNLLVLGDFNIDRHGNPLYDAFIETGLFPPPELNDLPRTIFDDDKSAHFYDQIAWFTTNTNPVQSLLRGLTYTGRGGSFDFPVHVYPGLDRGKLSWRISDHYPLWVEFAV</sequence>
<accession>A0A4Y8KQ44</accession>
<dbReference type="EMBL" id="SOHQ01000043">
    <property type="protein sequence ID" value="TFD75508.1"/>
    <property type="molecule type" value="Genomic_DNA"/>
</dbReference>
<dbReference type="RefSeq" id="WP_134172901.1">
    <property type="nucleotide sequence ID" value="NZ_SODI01000001.1"/>
</dbReference>
<dbReference type="SUPFAM" id="SSF56219">
    <property type="entry name" value="DNase I-like"/>
    <property type="match status" value="1"/>
</dbReference>
<proteinExistence type="predicted"/>
<dbReference type="Proteomes" id="UP000298218">
    <property type="component" value="Unassembled WGS sequence"/>
</dbReference>
<dbReference type="PANTHER" id="PTHR11371">
    <property type="entry name" value="DEOXYRIBONUCLEASE"/>
    <property type="match status" value="1"/>
</dbReference>
<organism evidence="1 2">
    <name type="scientific">Cryobacterium psychrophilum</name>
    <dbReference type="NCBI Taxonomy" id="41988"/>
    <lineage>
        <taxon>Bacteria</taxon>
        <taxon>Bacillati</taxon>
        <taxon>Actinomycetota</taxon>
        <taxon>Actinomycetes</taxon>
        <taxon>Micrococcales</taxon>
        <taxon>Microbacteriaceae</taxon>
        <taxon>Cryobacterium</taxon>
    </lineage>
</organism>
<dbReference type="InterPro" id="IPR036691">
    <property type="entry name" value="Endo/exonu/phosph_ase_sf"/>
</dbReference>
<evidence type="ECO:0000313" key="1">
    <source>
        <dbReference type="EMBL" id="TFD75508.1"/>
    </source>
</evidence>
<keyword evidence="2" id="KW-1185">Reference proteome</keyword>